<name>A0A7E4V5U7_PANRE</name>
<dbReference type="SFLD" id="SFLDG01200">
    <property type="entry name" value="SUF1.1"/>
    <property type="match status" value="1"/>
</dbReference>
<evidence type="ECO:0000313" key="5">
    <source>
        <dbReference type="Proteomes" id="UP000492821"/>
    </source>
</evidence>
<dbReference type="InterPro" id="IPR036249">
    <property type="entry name" value="Thioredoxin-like_sf"/>
</dbReference>
<proteinExistence type="inferred from homology"/>
<feature type="domain" description="Thioredoxin-like fold" evidence="4">
    <location>
        <begin position="77"/>
        <end position="168"/>
    </location>
</feature>
<dbReference type="SFLD" id="SFLDS00019">
    <property type="entry name" value="Glutathione_Transferase_(cytos"/>
    <property type="match status" value="1"/>
</dbReference>
<dbReference type="InterPro" id="IPR050931">
    <property type="entry name" value="Mito_Protein_Transport_Metaxin"/>
</dbReference>
<dbReference type="WBParaSite" id="Pan_g16951.t1">
    <property type="protein sequence ID" value="Pan_g16951.t1"/>
    <property type="gene ID" value="Pan_g16951"/>
</dbReference>
<dbReference type="GO" id="GO:0005737">
    <property type="term" value="C:cytoplasm"/>
    <property type="evidence" value="ECO:0007669"/>
    <property type="project" value="TreeGrafter"/>
</dbReference>
<dbReference type="PANTHER" id="PTHR12289">
    <property type="entry name" value="METAXIN RELATED"/>
    <property type="match status" value="1"/>
</dbReference>
<dbReference type="SUPFAM" id="SSF47616">
    <property type="entry name" value="GST C-terminal domain-like"/>
    <property type="match status" value="1"/>
</dbReference>
<dbReference type="Gene3D" id="3.40.30.10">
    <property type="entry name" value="Glutaredoxin"/>
    <property type="match status" value="1"/>
</dbReference>
<dbReference type="Pfam" id="PF17172">
    <property type="entry name" value="GST_N_4"/>
    <property type="match status" value="1"/>
</dbReference>
<organism evidence="5 6">
    <name type="scientific">Panagrellus redivivus</name>
    <name type="common">Microworm</name>
    <dbReference type="NCBI Taxonomy" id="6233"/>
    <lineage>
        <taxon>Eukaryota</taxon>
        <taxon>Metazoa</taxon>
        <taxon>Ecdysozoa</taxon>
        <taxon>Nematoda</taxon>
        <taxon>Chromadorea</taxon>
        <taxon>Rhabditida</taxon>
        <taxon>Tylenchina</taxon>
        <taxon>Panagrolaimomorpha</taxon>
        <taxon>Panagrolaimoidea</taxon>
        <taxon>Panagrolaimidae</taxon>
        <taxon>Panagrellus</taxon>
    </lineage>
</organism>
<dbReference type="InterPro" id="IPR040079">
    <property type="entry name" value="Glutathione_S-Trfase"/>
</dbReference>
<dbReference type="Pfam" id="PF17171">
    <property type="entry name" value="GST_C_6"/>
    <property type="match status" value="1"/>
</dbReference>
<keyword evidence="2" id="KW-0812">Transmembrane</keyword>
<feature type="domain" description="Metaxin glutathione S-transferase" evidence="3">
    <location>
        <begin position="219"/>
        <end position="280"/>
    </location>
</feature>
<evidence type="ECO:0000256" key="2">
    <source>
        <dbReference type="SAM" id="Phobius"/>
    </source>
</evidence>
<dbReference type="InterPro" id="IPR033468">
    <property type="entry name" value="Metaxin_GST"/>
</dbReference>
<dbReference type="AlphaFoldDB" id="A0A7E4V5U7"/>
<accession>A0A7E4V5U7</accession>
<protein>
    <submittedName>
        <fullName evidence="6">GST N-terminal domain-containing protein</fullName>
    </submittedName>
</protein>
<dbReference type="Proteomes" id="UP000492821">
    <property type="component" value="Unassembled WGS sequence"/>
</dbReference>
<evidence type="ECO:0000313" key="6">
    <source>
        <dbReference type="WBParaSite" id="Pan_g16951.t1"/>
    </source>
</evidence>
<keyword evidence="2" id="KW-0472">Membrane</keyword>
<dbReference type="InterPro" id="IPR026928">
    <property type="entry name" value="FAX/IsoI-like"/>
</dbReference>
<dbReference type="PANTHER" id="PTHR12289:SF32">
    <property type="entry name" value="GST_C_6 DOMAIN-CONTAINING PROTEIN"/>
    <property type="match status" value="1"/>
</dbReference>
<reference evidence="6" key="2">
    <citation type="submission" date="2020-10" db="UniProtKB">
        <authorList>
            <consortium name="WormBaseParasite"/>
        </authorList>
    </citation>
    <scope>IDENTIFICATION</scope>
</reference>
<keyword evidence="5" id="KW-1185">Reference proteome</keyword>
<sequence>MVVTIVVNYLLENFWRQLALALIIWFLIRQYFGVLVLYVGRKLLSTLDHASWVKPVEKDVVYLYQFHRTSTTPNPSPFCIKVEAFLRYHKIKYQNVFTQFQRSREGLLPYIVLNGEEIPDSQLILQRLQEIHEIEPNLSPHEKAIARAVDRTVDNSLANAIFYYKVIYNKDSLFKVLSSLMPYLLAKLSFDRIYELTHHRLSAINFLKLPEPAIRSGLEDDLDALQQLMGEKPFLFGEEPVDADFALLGQLTSIYFTPYNKPIEGMLDEKYPILKNFLTRFLSDLFPEYRLFY</sequence>
<dbReference type="SUPFAM" id="SSF52833">
    <property type="entry name" value="Thioredoxin-like"/>
    <property type="match status" value="1"/>
</dbReference>
<evidence type="ECO:0000256" key="1">
    <source>
        <dbReference type="ARBA" id="ARBA00006475"/>
    </source>
</evidence>
<feature type="transmembrane region" description="Helical" evidence="2">
    <location>
        <begin position="18"/>
        <end position="39"/>
    </location>
</feature>
<dbReference type="InterPro" id="IPR012336">
    <property type="entry name" value="Thioredoxin-like_fold"/>
</dbReference>
<evidence type="ECO:0000259" key="4">
    <source>
        <dbReference type="Pfam" id="PF17172"/>
    </source>
</evidence>
<comment type="similarity">
    <text evidence="1">Belongs to the FAX family.</text>
</comment>
<keyword evidence="2" id="KW-1133">Transmembrane helix</keyword>
<evidence type="ECO:0000259" key="3">
    <source>
        <dbReference type="Pfam" id="PF17171"/>
    </source>
</evidence>
<dbReference type="CDD" id="cd03193">
    <property type="entry name" value="GST_C_Metaxin"/>
    <property type="match status" value="1"/>
</dbReference>
<reference evidence="5" key="1">
    <citation type="journal article" date="2013" name="Genetics">
        <title>The draft genome and transcriptome of Panagrellus redivivus are shaped by the harsh demands of a free-living lifestyle.</title>
        <authorList>
            <person name="Srinivasan J."/>
            <person name="Dillman A.R."/>
            <person name="Macchietto M.G."/>
            <person name="Heikkinen L."/>
            <person name="Lakso M."/>
            <person name="Fracchia K.M."/>
            <person name="Antoshechkin I."/>
            <person name="Mortazavi A."/>
            <person name="Wong G."/>
            <person name="Sternberg P.W."/>
        </authorList>
    </citation>
    <scope>NUCLEOTIDE SEQUENCE [LARGE SCALE GENOMIC DNA]</scope>
    <source>
        <strain evidence="5">MT8872</strain>
    </source>
</reference>
<dbReference type="InterPro" id="IPR036282">
    <property type="entry name" value="Glutathione-S-Trfase_C_sf"/>
</dbReference>
<dbReference type="Gene3D" id="1.20.1050.10">
    <property type="match status" value="1"/>
</dbReference>
<dbReference type="SFLD" id="SFLDG01180">
    <property type="entry name" value="SUF1"/>
    <property type="match status" value="1"/>
</dbReference>